<dbReference type="Proteomes" id="UP000260983">
    <property type="component" value="Unassembled WGS sequence"/>
</dbReference>
<protein>
    <submittedName>
        <fullName evidence="1">Glycosyltransferase</fullName>
    </submittedName>
</protein>
<comment type="caution">
    <text evidence="1">The sequence shown here is derived from an EMBL/GenBank/DDBJ whole genome shotgun (WGS) entry which is preliminary data.</text>
</comment>
<dbReference type="SUPFAM" id="SSF53756">
    <property type="entry name" value="UDP-Glycosyltransferase/glycogen phosphorylase"/>
    <property type="match status" value="1"/>
</dbReference>
<evidence type="ECO:0000313" key="2">
    <source>
        <dbReference type="Proteomes" id="UP000260983"/>
    </source>
</evidence>
<organism evidence="1 2">
    <name type="scientific">Bacteroides oleiciplenus</name>
    <dbReference type="NCBI Taxonomy" id="626931"/>
    <lineage>
        <taxon>Bacteria</taxon>
        <taxon>Pseudomonadati</taxon>
        <taxon>Bacteroidota</taxon>
        <taxon>Bacteroidia</taxon>
        <taxon>Bacteroidales</taxon>
        <taxon>Bacteroidaceae</taxon>
        <taxon>Bacteroides</taxon>
    </lineage>
</organism>
<keyword evidence="1" id="KW-0808">Transferase</keyword>
<dbReference type="RefSeq" id="WP_117723776.1">
    <property type="nucleotide sequence ID" value="NZ_QSUL01000004.1"/>
</dbReference>
<reference evidence="1 2" key="1">
    <citation type="submission" date="2018-08" db="EMBL/GenBank/DDBJ databases">
        <title>A genome reference for cultivated species of the human gut microbiota.</title>
        <authorList>
            <person name="Zou Y."/>
            <person name="Xue W."/>
            <person name="Luo G."/>
        </authorList>
    </citation>
    <scope>NUCLEOTIDE SEQUENCE [LARGE SCALE GENOMIC DNA]</scope>
    <source>
        <strain evidence="1 2">OM05-15BH</strain>
    </source>
</reference>
<dbReference type="AlphaFoldDB" id="A0A3E5BI79"/>
<dbReference type="Gene3D" id="3.40.50.2000">
    <property type="entry name" value="Glycogen Phosphorylase B"/>
    <property type="match status" value="1"/>
</dbReference>
<sequence length="325" mass="37540">MNYIVFDNFCDNHEYIAEALRKNGISIEEIYSPGSKYKWIAWLKGASNAIDKSSSNDTLIFWYDFQGIISFWICRLLFLKRRIIILNLLLKNKPTLKNKIVSYLYKSALQSTNLEATVTSLEYGEALNRQLKIRKSYALLHDVYPFSEKEEREYKDCGNKVFCGGNNGRDWELIIKIGQSMPDVQFTLVMSDSVWKHYSKMPLPENIHIFNNVRLAEFNKLLQESSIVVLPLNTDAPAGLIVIFQAASQQKPIITTSTPVTKEYIDEKSGVLCKSDPNQYIKEIKYHLQHTDIARAKGKALRDRLKSECSKDIYTKKLYNILLQK</sequence>
<dbReference type="EMBL" id="QSUL01000004">
    <property type="protein sequence ID" value="RGN37276.1"/>
    <property type="molecule type" value="Genomic_DNA"/>
</dbReference>
<dbReference type="GO" id="GO:0016740">
    <property type="term" value="F:transferase activity"/>
    <property type="evidence" value="ECO:0007669"/>
    <property type="project" value="UniProtKB-KW"/>
</dbReference>
<proteinExistence type="predicted"/>
<gene>
    <name evidence="1" type="ORF">DXB65_07155</name>
</gene>
<dbReference type="Pfam" id="PF13692">
    <property type="entry name" value="Glyco_trans_1_4"/>
    <property type="match status" value="1"/>
</dbReference>
<evidence type="ECO:0000313" key="1">
    <source>
        <dbReference type="EMBL" id="RGN37276.1"/>
    </source>
</evidence>
<accession>A0A3E5BI79</accession>
<name>A0A3E5BI79_9BACE</name>